<comment type="caution">
    <text evidence="2">The sequence shown here is derived from an EMBL/GenBank/DDBJ whole genome shotgun (WGS) entry which is preliminary data.</text>
</comment>
<keyword evidence="1" id="KW-0732">Signal</keyword>
<dbReference type="OrthoDB" id="5402191at2"/>
<sequence length="134" mass="13682">MSTRISSTIAVLLLAGCGGQGASNQIAENSTAPGVQPATARNAADGRVPCAEGGAQLEPVCTVDQERGQQGLLLTLRHPGGAFRRLLVTRDGRGVVAADGAEPARVRVLDAGRIEVALGNARYELPATVKAGAR</sequence>
<proteinExistence type="predicted"/>
<dbReference type="RefSeq" id="WP_114686182.1">
    <property type="nucleotide sequence ID" value="NZ_QQNB01000001.1"/>
</dbReference>
<evidence type="ECO:0000256" key="1">
    <source>
        <dbReference type="SAM" id="SignalP"/>
    </source>
</evidence>
<dbReference type="PROSITE" id="PS51257">
    <property type="entry name" value="PROKAR_LIPOPROTEIN"/>
    <property type="match status" value="1"/>
</dbReference>
<dbReference type="Proteomes" id="UP000253918">
    <property type="component" value="Unassembled WGS sequence"/>
</dbReference>
<accession>A0A369VXN4</accession>
<reference evidence="2 3" key="1">
    <citation type="submission" date="2018-07" db="EMBL/GenBank/DDBJ databases">
        <title>a novel species of Sphingomonas isolated from the rhizosphere soil of Araceae plant.</title>
        <authorList>
            <person name="Zhiyong W."/>
            <person name="Qinglan Z."/>
            <person name="Zhiwei F."/>
            <person name="Ding X."/>
            <person name="Gejiao W."/>
            <person name="Shixue Z."/>
        </authorList>
    </citation>
    <scope>NUCLEOTIDE SEQUENCE [LARGE SCALE GENOMIC DNA]</scope>
    <source>
        <strain evidence="2 3">WZY 27</strain>
    </source>
</reference>
<evidence type="ECO:0008006" key="4">
    <source>
        <dbReference type="Google" id="ProtNLM"/>
    </source>
</evidence>
<name>A0A369VXN4_9SPHN</name>
<keyword evidence="3" id="KW-1185">Reference proteome</keyword>
<feature type="signal peptide" evidence="1">
    <location>
        <begin position="1"/>
        <end position="22"/>
    </location>
</feature>
<dbReference type="EMBL" id="QQNB01000001">
    <property type="protein sequence ID" value="RDE06599.1"/>
    <property type="molecule type" value="Genomic_DNA"/>
</dbReference>
<protein>
    <recommendedName>
        <fullName evidence="4">Lipoprotein</fullName>
    </recommendedName>
</protein>
<evidence type="ECO:0000313" key="2">
    <source>
        <dbReference type="EMBL" id="RDE06599.1"/>
    </source>
</evidence>
<evidence type="ECO:0000313" key="3">
    <source>
        <dbReference type="Proteomes" id="UP000253918"/>
    </source>
</evidence>
<organism evidence="2 3">
    <name type="scientific">Sphingomonas aracearum</name>
    <dbReference type="NCBI Taxonomy" id="2283317"/>
    <lineage>
        <taxon>Bacteria</taxon>
        <taxon>Pseudomonadati</taxon>
        <taxon>Pseudomonadota</taxon>
        <taxon>Alphaproteobacteria</taxon>
        <taxon>Sphingomonadales</taxon>
        <taxon>Sphingomonadaceae</taxon>
        <taxon>Sphingomonas</taxon>
    </lineage>
</organism>
<dbReference type="AlphaFoldDB" id="A0A369VXN4"/>
<gene>
    <name evidence="2" type="ORF">DVW87_02520</name>
</gene>
<feature type="chain" id="PRO_5016976371" description="Lipoprotein" evidence="1">
    <location>
        <begin position="23"/>
        <end position="134"/>
    </location>
</feature>